<proteinExistence type="predicted"/>
<evidence type="ECO:0008006" key="2">
    <source>
        <dbReference type="Google" id="ProtNLM"/>
    </source>
</evidence>
<dbReference type="EMBL" id="LAZR01070337">
    <property type="protein sequence ID" value="KKK42276.1"/>
    <property type="molecule type" value="Genomic_DNA"/>
</dbReference>
<evidence type="ECO:0000313" key="1">
    <source>
        <dbReference type="EMBL" id="KKK42276.1"/>
    </source>
</evidence>
<protein>
    <recommendedName>
        <fullName evidence="2">Phage protein</fullName>
    </recommendedName>
</protein>
<sequence>MKIKTIDVNALEWFDKVNGNSYFSAEVVLNYMLSDEVILKLPFQYGYGDHYNDVAMDEIVKKLDINYDGRRLWKFCEENNIILRTSKKENCLKKELI</sequence>
<gene>
    <name evidence="1" type="ORF">LCGC14_2168950</name>
</gene>
<reference evidence="1" key="1">
    <citation type="journal article" date="2015" name="Nature">
        <title>Complex archaea that bridge the gap between prokaryotes and eukaryotes.</title>
        <authorList>
            <person name="Spang A."/>
            <person name="Saw J.H."/>
            <person name="Jorgensen S.L."/>
            <person name="Zaremba-Niedzwiedzka K."/>
            <person name="Martijn J."/>
            <person name="Lind A.E."/>
            <person name="van Eijk R."/>
            <person name="Schleper C."/>
            <person name="Guy L."/>
            <person name="Ettema T.J."/>
        </authorList>
    </citation>
    <scope>NUCLEOTIDE SEQUENCE</scope>
</reference>
<comment type="caution">
    <text evidence="1">The sequence shown here is derived from an EMBL/GenBank/DDBJ whole genome shotgun (WGS) entry which is preliminary data.</text>
</comment>
<dbReference type="AlphaFoldDB" id="A0A0F8Y1N9"/>
<name>A0A0F8Y1N9_9ZZZZ</name>
<accession>A0A0F8Y1N9</accession>
<organism evidence="1">
    <name type="scientific">marine sediment metagenome</name>
    <dbReference type="NCBI Taxonomy" id="412755"/>
    <lineage>
        <taxon>unclassified sequences</taxon>
        <taxon>metagenomes</taxon>
        <taxon>ecological metagenomes</taxon>
    </lineage>
</organism>